<gene>
    <name evidence="1" type="ORF">ISU07_07120</name>
</gene>
<protein>
    <submittedName>
        <fullName evidence="1">Uncharacterized protein</fullName>
    </submittedName>
</protein>
<reference evidence="1" key="1">
    <citation type="submission" date="2020-11" db="EMBL/GenBank/DDBJ databases">
        <title>Nocardioides sp. nov., isolated from Soil of Cynanchum wilfordii Hemsley rhizosphere.</title>
        <authorList>
            <person name="Lee J.-S."/>
            <person name="Suh M.K."/>
            <person name="Kim J.-S."/>
        </authorList>
    </citation>
    <scope>NUCLEOTIDE SEQUENCE</scope>
    <source>
        <strain evidence="1">KCTC 19275</strain>
    </source>
</reference>
<evidence type="ECO:0000313" key="2">
    <source>
        <dbReference type="Proteomes" id="UP000640489"/>
    </source>
</evidence>
<evidence type="ECO:0000313" key="1">
    <source>
        <dbReference type="EMBL" id="MBF4762894.1"/>
    </source>
</evidence>
<sequence length="218" mass="24104">MAEGLTLSGLPVDAPGAVLLRAARDLAILDLVPMIDSALRLGDVDMAELAELAHSGKAGSRRLREALARCDRRSESAWETILRVFHDVADVAVEPQVVILDDQGAFVARADLVVLATGDLHEYDGAVHSESGQRARDLRRSRRLAEVGRVRRGFTASDLVRHPAVTLQELDRILGRPHDPQRIQAWTTYLNQSCLTAAGRIRLQNRWNTSRHWSQTPA</sequence>
<dbReference type="EMBL" id="JADKPN010000002">
    <property type="protein sequence ID" value="MBF4762894.1"/>
    <property type="molecule type" value="Genomic_DNA"/>
</dbReference>
<comment type="caution">
    <text evidence="1">The sequence shown here is derived from an EMBL/GenBank/DDBJ whole genome shotgun (WGS) entry which is preliminary data.</text>
</comment>
<dbReference type="AlphaFoldDB" id="A0A930V8K4"/>
<dbReference type="Proteomes" id="UP000640489">
    <property type="component" value="Unassembled WGS sequence"/>
</dbReference>
<accession>A0A930V8K4</accession>
<proteinExistence type="predicted"/>
<name>A0A930V8K4_9ACTN</name>
<organism evidence="1 2">
    <name type="scientific">Nocardioides islandensis</name>
    <dbReference type="NCBI Taxonomy" id="433663"/>
    <lineage>
        <taxon>Bacteria</taxon>
        <taxon>Bacillati</taxon>
        <taxon>Actinomycetota</taxon>
        <taxon>Actinomycetes</taxon>
        <taxon>Propionibacteriales</taxon>
        <taxon>Nocardioidaceae</taxon>
        <taxon>Nocardioides</taxon>
    </lineage>
</organism>
<keyword evidence="2" id="KW-1185">Reference proteome</keyword>
<dbReference type="RefSeq" id="WP_194706058.1">
    <property type="nucleotide sequence ID" value="NZ_JADKPN010000002.1"/>
</dbReference>